<dbReference type="Gene3D" id="3.30.2320.80">
    <property type="match status" value="1"/>
</dbReference>
<dbReference type="HAMAP" id="MF_00213">
    <property type="entry name" value="HypA_HybF"/>
    <property type="match status" value="1"/>
</dbReference>
<comment type="similarity">
    <text evidence="1 5">Belongs to the HypA/HybF family.</text>
</comment>
<evidence type="ECO:0000256" key="5">
    <source>
        <dbReference type="HAMAP-Rule" id="MF_00213"/>
    </source>
</evidence>
<evidence type="ECO:0000256" key="2">
    <source>
        <dbReference type="ARBA" id="ARBA00022596"/>
    </source>
</evidence>
<gene>
    <name evidence="5 6" type="primary">hypA</name>
    <name evidence="6" type="ORF">CGK74_01190</name>
</gene>
<dbReference type="InterPro" id="IPR000688">
    <property type="entry name" value="HypA/HybF"/>
</dbReference>
<keyword evidence="3 5" id="KW-0479">Metal-binding</keyword>
<name>A0A235F3F5_9RHOO</name>
<organism evidence="6 7">
    <name type="scientific">Thauera propionica</name>
    <dbReference type="NCBI Taxonomy" id="2019431"/>
    <lineage>
        <taxon>Bacteria</taxon>
        <taxon>Pseudomonadati</taxon>
        <taxon>Pseudomonadota</taxon>
        <taxon>Betaproteobacteria</taxon>
        <taxon>Rhodocyclales</taxon>
        <taxon>Zoogloeaceae</taxon>
        <taxon>Thauera</taxon>
    </lineage>
</organism>
<dbReference type="PANTHER" id="PTHR34535">
    <property type="entry name" value="HYDROGENASE MATURATION FACTOR HYPA"/>
    <property type="match status" value="1"/>
</dbReference>
<accession>A0A235F3F5</accession>
<evidence type="ECO:0000256" key="1">
    <source>
        <dbReference type="ARBA" id="ARBA00010748"/>
    </source>
</evidence>
<evidence type="ECO:0000256" key="4">
    <source>
        <dbReference type="ARBA" id="ARBA00022833"/>
    </source>
</evidence>
<dbReference type="Proteomes" id="UP000215181">
    <property type="component" value="Unassembled WGS sequence"/>
</dbReference>
<proteinExistence type="inferred from homology"/>
<feature type="binding site" evidence="5">
    <location>
        <position position="76"/>
    </location>
    <ligand>
        <name>Zn(2+)</name>
        <dbReference type="ChEBI" id="CHEBI:29105"/>
    </ligand>
</feature>
<keyword evidence="2 5" id="KW-0533">Nickel</keyword>
<dbReference type="RefSeq" id="WP_094266686.1">
    <property type="nucleotide sequence ID" value="NZ_NOIH01000002.1"/>
</dbReference>
<feature type="binding site" evidence="5">
    <location>
        <position position="89"/>
    </location>
    <ligand>
        <name>Zn(2+)</name>
        <dbReference type="ChEBI" id="CHEBI:29105"/>
    </ligand>
</feature>
<dbReference type="AlphaFoldDB" id="A0A235F3F5"/>
<dbReference type="GO" id="GO:0051604">
    <property type="term" value="P:protein maturation"/>
    <property type="evidence" value="ECO:0007669"/>
    <property type="project" value="InterPro"/>
</dbReference>
<protein>
    <recommendedName>
        <fullName evidence="5">Hydrogenase maturation factor HypA</fullName>
    </recommendedName>
</protein>
<dbReference type="Pfam" id="PF01155">
    <property type="entry name" value="HypA"/>
    <property type="match status" value="1"/>
</dbReference>
<comment type="caution">
    <text evidence="6">The sequence shown here is derived from an EMBL/GenBank/DDBJ whole genome shotgun (WGS) entry which is preliminary data.</text>
</comment>
<comment type="function">
    <text evidence="5">Involved in the maturation of [NiFe] hydrogenases. Required for nickel insertion into the metal center of the hydrogenase.</text>
</comment>
<dbReference type="GO" id="GO:0016151">
    <property type="term" value="F:nickel cation binding"/>
    <property type="evidence" value="ECO:0007669"/>
    <property type="project" value="UniProtKB-UniRule"/>
</dbReference>
<feature type="binding site" evidence="5">
    <location>
        <position position="73"/>
    </location>
    <ligand>
        <name>Zn(2+)</name>
        <dbReference type="ChEBI" id="CHEBI:29105"/>
    </ligand>
</feature>
<feature type="binding site" evidence="5">
    <location>
        <position position="2"/>
    </location>
    <ligand>
        <name>Ni(2+)</name>
        <dbReference type="ChEBI" id="CHEBI:49786"/>
    </ligand>
</feature>
<evidence type="ECO:0000313" key="6">
    <source>
        <dbReference type="EMBL" id="OYD55789.1"/>
    </source>
</evidence>
<dbReference type="PANTHER" id="PTHR34535:SF3">
    <property type="entry name" value="HYDROGENASE MATURATION FACTOR HYPA"/>
    <property type="match status" value="1"/>
</dbReference>
<dbReference type="GO" id="GO:0008270">
    <property type="term" value="F:zinc ion binding"/>
    <property type="evidence" value="ECO:0007669"/>
    <property type="project" value="UniProtKB-UniRule"/>
</dbReference>
<dbReference type="PROSITE" id="PS01249">
    <property type="entry name" value="HYPA"/>
    <property type="match status" value="1"/>
</dbReference>
<dbReference type="OrthoDB" id="288014at2"/>
<dbReference type="NCBIfam" id="TIGR00100">
    <property type="entry name" value="hypA"/>
    <property type="match status" value="1"/>
</dbReference>
<reference evidence="6 7" key="1">
    <citation type="submission" date="2017-07" db="EMBL/GenBank/DDBJ databases">
        <title>Thauera sp. KNDSS-Mac4 genome sequence and assembly.</title>
        <authorList>
            <person name="Mayilraj S."/>
        </authorList>
    </citation>
    <scope>NUCLEOTIDE SEQUENCE [LARGE SCALE GENOMIC DNA]</scope>
    <source>
        <strain evidence="6 7">KNDSS-Mac4</strain>
    </source>
</reference>
<sequence length="113" mass="11911">MHEMSLAVGVRSIIEDAAAANGFGRVRRVILEIGELATVEVEALRFCLDVVLQDTPAAGASIVVEPIAGAGWCPVCATAAPMHARYEACPHCGSYQLDVTAGDEMRVKALDVD</sequence>
<dbReference type="PIRSF" id="PIRSF004761">
    <property type="entry name" value="Hydrgn_mat_HypA"/>
    <property type="match status" value="1"/>
</dbReference>
<dbReference type="EMBL" id="NOIH01000002">
    <property type="protein sequence ID" value="OYD55789.1"/>
    <property type="molecule type" value="Genomic_DNA"/>
</dbReference>
<dbReference type="InterPro" id="IPR020538">
    <property type="entry name" value="Hydgase_Ni_incorp_HypA/HybF_CS"/>
</dbReference>
<evidence type="ECO:0000313" key="7">
    <source>
        <dbReference type="Proteomes" id="UP000215181"/>
    </source>
</evidence>
<keyword evidence="7" id="KW-1185">Reference proteome</keyword>
<feature type="binding site" evidence="5">
    <location>
        <position position="92"/>
    </location>
    <ligand>
        <name>Zn(2+)</name>
        <dbReference type="ChEBI" id="CHEBI:29105"/>
    </ligand>
</feature>
<evidence type="ECO:0000256" key="3">
    <source>
        <dbReference type="ARBA" id="ARBA00022723"/>
    </source>
</evidence>
<keyword evidence="4 5" id="KW-0862">Zinc</keyword>